<dbReference type="AlphaFoldDB" id="A0ABC8J9H3"/>
<dbReference type="PROSITE" id="PS50030">
    <property type="entry name" value="UBA"/>
    <property type="match status" value="1"/>
</dbReference>
<keyword evidence="4" id="KW-0949">S-adenosyl-L-methionine</keyword>
<dbReference type="InterPro" id="IPR029063">
    <property type="entry name" value="SAM-dependent_MTases_sf"/>
</dbReference>
<evidence type="ECO:0000256" key="3">
    <source>
        <dbReference type="ARBA" id="ARBA00022679"/>
    </source>
</evidence>
<comment type="caution">
    <text evidence="11">The sequence shown here is derived from an EMBL/GenBank/DDBJ whole genome shotgun (WGS) entry which is preliminary data.</text>
</comment>
<evidence type="ECO:0000256" key="1">
    <source>
        <dbReference type="ARBA" id="ARBA00004123"/>
    </source>
</evidence>
<keyword evidence="6" id="KW-0238">DNA-binding</keyword>
<evidence type="ECO:0000259" key="9">
    <source>
        <dbReference type="PROSITE" id="PS50030"/>
    </source>
</evidence>
<feature type="domain" description="UBA" evidence="9">
    <location>
        <begin position="171"/>
        <end position="214"/>
    </location>
</feature>
<dbReference type="Gene3D" id="3.40.50.150">
    <property type="entry name" value="Vaccinia Virus protein VP39"/>
    <property type="match status" value="1"/>
</dbReference>
<evidence type="ECO:0000259" key="10">
    <source>
        <dbReference type="PROSITE" id="PS51680"/>
    </source>
</evidence>
<organism evidence="11 12">
    <name type="scientific">Eruca vesicaria subsp. sativa</name>
    <name type="common">Garden rocket</name>
    <name type="synonym">Eruca sativa</name>
    <dbReference type="NCBI Taxonomy" id="29727"/>
    <lineage>
        <taxon>Eukaryota</taxon>
        <taxon>Viridiplantae</taxon>
        <taxon>Streptophyta</taxon>
        <taxon>Embryophyta</taxon>
        <taxon>Tracheophyta</taxon>
        <taxon>Spermatophyta</taxon>
        <taxon>Magnoliopsida</taxon>
        <taxon>eudicotyledons</taxon>
        <taxon>Gunneridae</taxon>
        <taxon>Pentapetalae</taxon>
        <taxon>rosids</taxon>
        <taxon>malvids</taxon>
        <taxon>Brassicales</taxon>
        <taxon>Brassicaceae</taxon>
        <taxon>Brassiceae</taxon>
        <taxon>Eruca</taxon>
    </lineage>
</organism>
<dbReference type="InterPro" id="IPR030380">
    <property type="entry name" value="SAM_MeTfrase_DRM"/>
</dbReference>
<feature type="domain" description="SAM-dependent MTase DRM-type" evidence="10">
    <location>
        <begin position="317"/>
        <end position="574"/>
    </location>
</feature>
<dbReference type="GO" id="GO:0032259">
    <property type="term" value="P:methylation"/>
    <property type="evidence" value="ECO:0007669"/>
    <property type="project" value="UniProtKB-KW"/>
</dbReference>
<evidence type="ECO:0000256" key="2">
    <source>
        <dbReference type="ARBA" id="ARBA00022603"/>
    </source>
</evidence>
<evidence type="ECO:0000313" key="12">
    <source>
        <dbReference type="Proteomes" id="UP001642260"/>
    </source>
</evidence>
<keyword evidence="7" id="KW-0539">Nucleus</keyword>
<proteinExistence type="predicted"/>
<evidence type="ECO:0000256" key="5">
    <source>
        <dbReference type="ARBA" id="ARBA00022737"/>
    </source>
</evidence>
<dbReference type="InterPro" id="IPR015940">
    <property type="entry name" value="UBA"/>
</dbReference>
<reference evidence="11 12" key="1">
    <citation type="submission" date="2022-03" db="EMBL/GenBank/DDBJ databases">
        <authorList>
            <person name="Macdonald S."/>
            <person name="Ahmed S."/>
            <person name="Newling K."/>
        </authorList>
    </citation>
    <scope>NUCLEOTIDE SEQUENCE [LARGE SCALE GENOMIC DNA]</scope>
</reference>
<dbReference type="Proteomes" id="UP001642260">
    <property type="component" value="Unassembled WGS sequence"/>
</dbReference>
<feature type="compositionally biased region" description="Basic and acidic residues" evidence="8">
    <location>
        <begin position="278"/>
        <end position="288"/>
    </location>
</feature>
<dbReference type="GO" id="GO:0003677">
    <property type="term" value="F:DNA binding"/>
    <property type="evidence" value="ECO:0007669"/>
    <property type="project" value="UniProtKB-KW"/>
</dbReference>
<dbReference type="SUPFAM" id="SSF53335">
    <property type="entry name" value="S-adenosyl-L-methionine-dependent methyltransferases"/>
    <property type="match status" value="1"/>
</dbReference>
<evidence type="ECO:0000256" key="7">
    <source>
        <dbReference type="ARBA" id="ARBA00023242"/>
    </source>
</evidence>
<dbReference type="PROSITE" id="PS51680">
    <property type="entry name" value="SAM_MT_DRM"/>
    <property type="match status" value="1"/>
</dbReference>
<accession>A0ABC8J9H3</accession>
<dbReference type="PANTHER" id="PTHR23068:SF43">
    <property type="entry name" value="SAM-DEPENDENT MTASE DRM-TYPE DOMAIN-CONTAINING PROTEIN"/>
    <property type="match status" value="1"/>
</dbReference>
<keyword evidence="12" id="KW-1185">Reference proteome</keyword>
<keyword evidence="3" id="KW-0808">Transferase</keyword>
<name>A0ABC8J9H3_ERUVS</name>
<evidence type="ECO:0000256" key="8">
    <source>
        <dbReference type="SAM" id="MobiDB-lite"/>
    </source>
</evidence>
<feature type="region of interest" description="Disordered" evidence="8">
    <location>
        <begin position="278"/>
        <end position="302"/>
    </location>
</feature>
<sequence length="574" mass="63805">MGGGGSEEEHILFPKHETLDFKDTLIVDNAAAISTTSHVKSTLIEMGFNSSLAQKAIDENGVDDLELLVEILTKTTVTQPIDESKQEPDDIQHGVDGKRMQLLAMKFPENLVDFALSRLGKDVPMDETINFIIAAQLVAEDSEELLDGSTETKREDEMVFVSLPSFCYELPLDKIDKTSQLLEMGFSRQEISVAIEKIGKEAQISHLAELIITGEVPADVEDIEKKVSAIPSTTRACPSKSWRFVGVASQEKDCGEGSSSGIAKVEERSVSKRIKVEDDRETDFDNRGKRLRPGYMGGSRSVIETPGMQEEESIESLSTLRPSNVAKRPYVFYGNIGELSPQQWSKISGFFFGIQPEHVDTRLYSALCRKEGYFHNLPIENRFPILPKPSQSAPSIISPENLERVMGYPPNHTNIGGARSAERLKLLDYCFQTDTLGYHLSVLKPLFPQGLTVLSLFSGIGGAEIALNRLGIHLKSVYSVEPCGLSRNILKRWWQTSGQTGELEQIEDIRILRAKKLETLVKRFGGFDLVICQNPPTPLDLSKESSRSQGCKFDYMLFNEVVCVSKCVKALMES</sequence>
<protein>
    <submittedName>
        <fullName evidence="11">Uncharacterized protein</fullName>
    </submittedName>
</protein>
<evidence type="ECO:0000256" key="4">
    <source>
        <dbReference type="ARBA" id="ARBA00022691"/>
    </source>
</evidence>
<dbReference type="EMBL" id="CAKOAT010070044">
    <property type="protein sequence ID" value="CAH8309156.1"/>
    <property type="molecule type" value="Genomic_DNA"/>
</dbReference>
<comment type="subcellular location">
    <subcellularLocation>
        <location evidence="1">Nucleus</location>
    </subcellularLocation>
</comment>
<dbReference type="PANTHER" id="PTHR23068">
    <property type="entry name" value="DNA CYTOSINE-5- -METHYLTRANSFERASE 3-RELATED"/>
    <property type="match status" value="1"/>
</dbReference>
<dbReference type="GO" id="GO:0008168">
    <property type="term" value="F:methyltransferase activity"/>
    <property type="evidence" value="ECO:0007669"/>
    <property type="project" value="UniProtKB-KW"/>
</dbReference>
<evidence type="ECO:0000313" key="11">
    <source>
        <dbReference type="EMBL" id="CAH8309156.1"/>
    </source>
</evidence>
<evidence type="ECO:0000256" key="6">
    <source>
        <dbReference type="ARBA" id="ARBA00023125"/>
    </source>
</evidence>
<dbReference type="InterPro" id="IPR050390">
    <property type="entry name" value="C5-Methyltransferase"/>
</dbReference>
<keyword evidence="2" id="KW-0489">Methyltransferase</keyword>
<dbReference type="GO" id="GO:0005634">
    <property type="term" value="C:nucleus"/>
    <property type="evidence" value="ECO:0007669"/>
    <property type="project" value="UniProtKB-SubCell"/>
</dbReference>
<keyword evidence="5" id="KW-0677">Repeat</keyword>
<gene>
    <name evidence="11" type="ORF">ERUC_LOCUS5378</name>
</gene>